<dbReference type="PaxDb" id="4081-Solyc02g069990.1.1"/>
<keyword evidence="2" id="KW-1185">Reference proteome</keyword>
<sequence>MDSIMFSIPTYFEGCFVPKFQFHQPQPPIDLGIQTINAFLVTVLVPDQR</sequence>
<evidence type="ECO:0000313" key="2">
    <source>
        <dbReference type="Proteomes" id="UP000004994"/>
    </source>
</evidence>
<name>A0A3Q7F1Q8_SOLLC</name>
<reference evidence="1" key="1">
    <citation type="journal article" date="2012" name="Nature">
        <title>The tomato genome sequence provides insights into fleshy fruit evolution.</title>
        <authorList>
            <consortium name="Tomato Genome Consortium"/>
        </authorList>
    </citation>
    <scope>NUCLEOTIDE SEQUENCE [LARGE SCALE GENOMIC DNA]</scope>
    <source>
        <strain evidence="1">cv. Heinz 1706</strain>
    </source>
</reference>
<organism evidence="1">
    <name type="scientific">Solanum lycopersicum</name>
    <name type="common">Tomato</name>
    <name type="synonym">Lycopersicon esculentum</name>
    <dbReference type="NCBI Taxonomy" id="4081"/>
    <lineage>
        <taxon>Eukaryota</taxon>
        <taxon>Viridiplantae</taxon>
        <taxon>Streptophyta</taxon>
        <taxon>Embryophyta</taxon>
        <taxon>Tracheophyta</taxon>
        <taxon>Spermatophyta</taxon>
        <taxon>Magnoliopsida</taxon>
        <taxon>eudicotyledons</taxon>
        <taxon>Gunneridae</taxon>
        <taxon>Pentapetalae</taxon>
        <taxon>asterids</taxon>
        <taxon>lamiids</taxon>
        <taxon>Solanales</taxon>
        <taxon>Solanaceae</taxon>
        <taxon>Solanoideae</taxon>
        <taxon>Solaneae</taxon>
        <taxon>Solanum</taxon>
        <taxon>Solanum subgen. Lycopersicon</taxon>
    </lineage>
</organism>
<dbReference type="InParanoid" id="A0A3Q7F1Q8"/>
<proteinExistence type="predicted"/>
<dbReference type="Gramene" id="Solyc02g069990.1.1">
    <property type="protein sequence ID" value="Solyc02g069990.1.1.1"/>
    <property type="gene ID" value="Solyc02g069990.1"/>
</dbReference>
<protein>
    <submittedName>
        <fullName evidence="1">Uncharacterized protein</fullName>
    </submittedName>
</protein>
<dbReference type="EnsemblPlants" id="Solyc02g069990.1.1">
    <property type="protein sequence ID" value="Solyc02g069990.1.1.1"/>
    <property type="gene ID" value="Solyc02g069990.1"/>
</dbReference>
<dbReference type="Proteomes" id="UP000004994">
    <property type="component" value="Chromosome 2"/>
</dbReference>
<dbReference type="AlphaFoldDB" id="A0A3Q7F1Q8"/>
<accession>A0A3Q7F1Q8</accession>
<evidence type="ECO:0000313" key="1">
    <source>
        <dbReference type="EnsemblPlants" id="Solyc02g069990.1.1.1"/>
    </source>
</evidence>
<reference evidence="1" key="2">
    <citation type="submission" date="2019-01" db="UniProtKB">
        <authorList>
            <consortium name="EnsemblPlants"/>
        </authorList>
    </citation>
    <scope>IDENTIFICATION</scope>
    <source>
        <strain evidence="1">cv. Heinz 1706</strain>
    </source>
</reference>